<dbReference type="SMART" id="SM00865">
    <property type="entry name" value="Tubulin_C"/>
    <property type="match status" value="1"/>
</dbReference>
<keyword evidence="2 4" id="KW-0547">Nucleotide-binding</keyword>
<keyword evidence="4 6" id="KW-0717">Septation</keyword>
<dbReference type="EMBL" id="MHQT01000021">
    <property type="protein sequence ID" value="OHA09572.1"/>
    <property type="molecule type" value="Genomic_DNA"/>
</dbReference>
<dbReference type="InterPro" id="IPR003008">
    <property type="entry name" value="Tubulin_FtsZ_GTPase"/>
</dbReference>
<feature type="compositionally biased region" description="Low complexity" evidence="7">
    <location>
        <begin position="331"/>
        <end position="353"/>
    </location>
</feature>
<dbReference type="GO" id="GO:0005525">
    <property type="term" value="F:GTP binding"/>
    <property type="evidence" value="ECO:0007669"/>
    <property type="project" value="UniProtKB-UniRule"/>
</dbReference>
<dbReference type="GO" id="GO:0005737">
    <property type="term" value="C:cytoplasm"/>
    <property type="evidence" value="ECO:0007669"/>
    <property type="project" value="UniProtKB-SubCell"/>
</dbReference>
<keyword evidence="4 6" id="KW-0131">Cell cycle</keyword>
<evidence type="ECO:0000313" key="10">
    <source>
        <dbReference type="EMBL" id="OHA09572.1"/>
    </source>
</evidence>
<dbReference type="SUPFAM" id="SSF52490">
    <property type="entry name" value="Tubulin nucleotide-binding domain-like"/>
    <property type="match status" value="1"/>
</dbReference>
<dbReference type="NCBIfam" id="TIGR00065">
    <property type="entry name" value="ftsZ"/>
    <property type="match status" value="1"/>
</dbReference>
<dbReference type="Pfam" id="PF12327">
    <property type="entry name" value="FtsZ_C"/>
    <property type="match status" value="1"/>
</dbReference>
<comment type="caution">
    <text evidence="4">Lacks conserved residue(s) required for the propagation of feature annotation.</text>
</comment>
<accession>A0A1G2LFH1</accession>
<gene>
    <name evidence="4" type="primary">ftsZ</name>
    <name evidence="10" type="ORF">A3A44_03145</name>
</gene>
<feature type="domain" description="Tubulin/FtsZ GTPase" evidence="8">
    <location>
        <begin position="13"/>
        <end position="205"/>
    </location>
</feature>
<dbReference type="CDD" id="cd02201">
    <property type="entry name" value="FtsZ_type1"/>
    <property type="match status" value="1"/>
</dbReference>
<comment type="caution">
    <text evidence="10">The sequence shown here is derived from an EMBL/GenBank/DDBJ whole genome shotgun (WGS) entry which is preliminary data.</text>
</comment>
<dbReference type="SMART" id="SM00864">
    <property type="entry name" value="Tubulin"/>
    <property type="match status" value="1"/>
</dbReference>
<dbReference type="GO" id="GO:0043093">
    <property type="term" value="P:FtsZ-dependent cytokinesis"/>
    <property type="evidence" value="ECO:0007669"/>
    <property type="project" value="UniProtKB-UniRule"/>
</dbReference>
<dbReference type="PANTHER" id="PTHR30314">
    <property type="entry name" value="CELL DIVISION PROTEIN FTSZ-RELATED"/>
    <property type="match status" value="1"/>
</dbReference>
<evidence type="ECO:0000256" key="7">
    <source>
        <dbReference type="SAM" id="MobiDB-lite"/>
    </source>
</evidence>
<dbReference type="PRINTS" id="PR00423">
    <property type="entry name" value="CELLDVISFTSZ"/>
</dbReference>
<comment type="subunit">
    <text evidence="4">Homodimer. Polymerizes to form a dynamic ring structure in a strictly GTP-dependent manner. Interacts directly with several other division proteins.</text>
</comment>
<feature type="region of interest" description="Disordered" evidence="7">
    <location>
        <begin position="331"/>
        <end position="372"/>
    </location>
</feature>
<evidence type="ECO:0000256" key="4">
    <source>
        <dbReference type="HAMAP-Rule" id="MF_00909"/>
    </source>
</evidence>
<evidence type="ECO:0000256" key="2">
    <source>
        <dbReference type="ARBA" id="ARBA00022741"/>
    </source>
</evidence>
<dbReference type="Proteomes" id="UP000178977">
    <property type="component" value="Unassembled WGS sequence"/>
</dbReference>
<sequence length="372" mass="39118">MAHLKPELETFARIKVIGVGGSGSHAVTRMVEHKIHGVDFIVVNCDAQDLHQAKAQHKIHIGKNLTKGLGAGMNPEVGRQAADENRDEIHESIKGADMVFVTCGLGGGTGTGAAPIVAEVAKESGALTVGVVTKPFTFEGAQRGRIAEEGWMKLRDRVDALITIPNDRLLNIVDKSTSLLAAFQICDDVLRQAVQGISDLITLPGLINVDFADVRAVMQDAGSALMGVGVASGEDRSVQAARAAVSSPLLDIAIDGAHGVLFNVSGGPDMTMWEINEAAKVITESIDKEARLIFGAVHDERLKKGELKITVIATGFGGPVPKGPVEPKKVIPAGSLPKPALSPAPVAASSPAVREGDEEDWGAVPAFLRRRK</sequence>
<dbReference type="GO" id="GO:0000917">
    <property type="term" value="P:division septum assembly"/>
    <property type="evidence" value="ECO:0007669"/>
    <property type="project" value="UniProtKB-KW"/>
</dbReference>
<dbReference type="InterPro" id="IPR008280">
    <property type="entry name" value="Tub_FtsZ_C"/>
</dbReference>
<dbReference type="STRING" id="1802281.A3A44_03145"/>
<dbReference type="HAMAP" id="MF_00909">
    <property type="entry name" value="FtsZ"/>
    <property type="match status" value="1"/>
</dbReference>
<evidence type="ECO:0000256" key="3">
    <source>
        <dbReference type="ARBA" id="ARBA00023134"/>
    </source>
</evidence>
<dbReference type="InterPro" id="IPR024757">
    <property type="entry name" value="FtsZ_C"/>
</dbReference>
<dbReference type="Gene3D" id="3.30.1330.20">
    <property type="entry name" value="Tubulin/FtsZ, C-terminal domain"/>
    <property type="match status" value="1"/>
</dbReference>
<dbReference type="PROSITE" id="PS01135">
    <property type="entry name" value="FTSZ_2"/>
    <property type="match status" value="1"/>
</dbReference>
<dbReference type="InterPro" id="IPR000158">
    <property type="entry name" value="Cell_div_FtsZ"/>
</dbReference>
<dbReference type="AlphaFoldDB" id="A0A1G2LFH1"/>
<comment type="function">
    <text evidence="4 6">Essential cell division protein that forms a contractile ring structure (Z ring) at the future cell division site. The regulation of the ring assembly controls the timing and the location of cell division. One of the functions of the FtsZ ring is to recruit other cell division proteins to the septum to produce a new cell wall between the dividing cells. Binds GTP and shows GTPase activity.</text>
</comment>
<dbReference type="Gene3D" id="3.40.50.1440">
    <property type="entry name" value="Tubulin/FtsZ, GTPase domain"/>
    <property type="match status" value="1"/>
</dbReference>
<evidence type="ECO:0000256" key="5">
    <source>
        <dbReference type="NCBIfam" id="TIGR00065"/>
    </source>
</evidence>
<dbReference type="GO" id="GO:0003924">
    <property type="term" value="F:GTPase activity"/>
    <property type="evidence" value="ECO:0007669"/>
    <property type="project" value="UniProtKB-UniRule"/>
</dbReference>
<feature type="binding site" evidence="4">
    <location>
        <position position="139"/>
    </location>
    <ligand>
        <name>GTP</name>
        <dbReference type="ChEBI" id="CHEBI:37565"/>
    </ligand>
</feature>
<feature type="binding site" evidence="4">
    <location>
        <position position="143"/>
    </location>
    <ligand>
        <name>GTP</name>
        <dbReference type="ChEBI" id="CHEBI:37565"/>
    </ligand>
</feature>
<dbReference type="PANTHER" id="PTHR30314:SF3">
    <property type="entry name" value="MITOCHONDRIAL DIVISION PROTEIN FSZA"/>
    <property type="match status" value="1"/>
</dbReference>
<protein>
    <recommendedName>
        <fullName evidence="4 5">Cell division protein FtsZ</fullName>
    </recommendedName>
</protein>
<dbReference type="InterPro" id="IPR018316">
    <property type="entry name" value="Tubulin/FtsZ_2-layer-sand-dom"/>
</dbReference>
<evidence type="ECO:0000259" key="8">
    <source>
        <dbReference type="SMART" id="SM00864"/>
    </source>
</evidence>
<organism evidence="10 11">
    <name type="scientific">Candidatus Sungbacteria bacterium RIFCSPLOWO2_01_FULL_60_25</name>
    <dbReference type="NCBI Taxonomy" id="1802281"/>
    <lineage>
        <taxon>Bacteria</taxon>
        <taxon>Candidatus Sungiibacteriota</taxon>
    </lineage>
</organism>
<keyword evidence="4" id="KW-0963">Cytoplasm</keyword>
<keyword evidence="4 6" id="KW-0132">Cell division</keyword>
<reference evidence="10 11" key="1">
    <citation type="journal article" date="2016" name="Nat. Commun.">
        <title>Thousands of microbial genomes shed light on interconnected biogeochemical processes in an aquifer system.</title>
        <authorList>
            <person name="Anantharaman K."/>
            <person name="Brown C.T."/>
            <person name="Hug L.A."/>
            <person name="Sharon I."/>
            <person name="Castelle C.J."/>
            <person name="Probst A.J."/>
            <person name="Thomas B.C."/>
            <person name="Singh A."/>
            <person name="Wilkins M.J."/>
            <person name="Karaoz U."/>
            <person name="Brodie E.L."/>
            <person name="Williams K.H."/>
            <person name="Hubbard S.S."/>
            <person name="Banfield J.F."/>
        </authorList>
    </citation>
    <scope>NUCLEOTIDE SEQUENCE [LARGE SCALE GENOMIC DNA]</scope>
</reference>
<dbReference type="InterPro" id="IPR037103">
    <property type="entry name" value="Tubulin/FtsZ-like_C"/>
</dbReference>
<evidence type="ECO:0000313" key="11">
    <source>
        <dbReference type="Proteomes" id="UP000178977"/>
    </source>
</evidence>
<dbReference type="InterPro" id="IPR020805">
    <property type="entry name" value="Cell_div_FtsZ_CS"/>
</dbReference>
<dbReference type="GO" id="GO:0032153">
    <property type="term" value="C:cell division site"/>
    <property type="evidence" value="ECO:0007669"/>
    <property type="project" value="UniProtKB-UniRule"/>
</dbReference>
<name>A0A1G2LFH1_9BACT</name>
<evidence type="ECO:0000256" key="6">
    <source>
        <dbReference type="RuleBase" id="RU000631"/>
    </source>
</evidence>
<evidence type="ECO:0000259" key="9">
    <source>
        <dbReference type="SMART" id="SM00865"/>
    </source>
</evidence>
<comment type="similarity">
    <text evidence="1 4 6">Belongs to the FtsZ family.</text>
</comment>
<dbReference type="GO" id="GO:0051258">
    <property type="term" value="P:protein polymerization"/>
    <property type="evidence" value="ECO:0007669"/>
    <property type="project" value="UniProtKB-UniRule"/>
</dbReference>
<dbReference type="FunFam" id="3.40.50.1440:FF:000001">
    <property type="entry name" value="Cell division protein FtsZ"/>
    <property type="match status" value="1"/>
</dbReference>
<comment type="subcellular location">
    <subcellularLocation>
        <location evidence="4">Cytoplasm</location>
    </subcellularLocation>
    <text evidence="4">Assembles at midcell at the inner surface of the cytoplasmic membrane.</text>
</comment>
<dbReference type="InterPro" id="IPR036525">
    <property type="entry name" value="Tubulin/FtsZ_GTPase_sf"/>
</dbReference>
<proteinExistence type="inferred from homology"/>
<evidence type="ECO:0000256" key="1">
    <source>
        <dbReference type="ARBA" id="ARBA00009690"/>
    </source>
</evidence>
<feature type="domain" description="Tubulin/FtsZ 2-layer sandwich" evidence="9">
    <location>
        <begin position="207"/>
        <end position="325"/>
    </location>
</feature>
<keyword evidence="3 4" id="KW-0342">GTP-binding</keyword>
<dbReference type="InterPro" id="IPR045061">
    <property type="entry name" value="FtsZ/CetZ"/>
</dbReference>
<dbReference type="Pfam" id="PF00091">
    <property type="entry name" value="Tubulin"/>
    <property type="match status" value="1"/>
</dbReference>
<feature type="binding site" evidence="4">
    <location>
        <position position="187"/>
    </location>
    <ligand>
        <name>GTP</name>
        <dbReference type="ChEBI" id="CHEBI:37565"/>
    </ligand>
</feature>
<feature type="binding site" evidence="4">
    <location>
        <begin position="108"/>
        <end position="110"/>
    </location>
    <ligand>
        <name>GTP</name>
        <dbReference type="ChEBI" id="CHEBI:37565"/>
    </ligand>
</feature>
<dbReference type="SUPFAM" id="SSF55307">
    <property type="entry name" value="Tubulin C-terminal domain-like"/>
    <property type="match status" value="1"/>
</dbReference>